<protein>
    <submittedName>
        <fullName evidence="2">Uncharacterized protein</fullName>
    </submittedName>
</protein>
<comment type="caution">
    <text evidence="2">The sequence shown here is derived from an EMBL/GenBank/DDBJ whole genome shotgun (WGS) entry which is preliminary data.</text>
</comment>
<dbReference type="Proteomes" id="UP001617427">
    <property type="component" value="Unassembled WGS sequence"/>
</dbReference>
<dbReference type="RefSeq" id="WP_402698528.1">
    <property type="nucleotide sequence ID" value="NZ_JBIUZV010000002.1"/>
</dbReference>
<reference evidence="2 3" key="1">
    <citation type="submission" date="2024-10" db="EMBL/GenBank/DDBJ databases">
        <title>The Natural Products Discovery Center: Release of the First 8490 Sequenced Strains for Exploring Actinobacteria Biosynthetic Diversity.</title>
        <authorList>
            <person name="Kalkreuter E."/>
            <person name="Kautsar S.A."/>
            <person name="Yang D."/>
            <person name="Bader C.D."/>
            <person name="Teijaro C.N."/>
            <person name="Fluegel L."/>
            <person name="Davis C.M."/>
            <person name="Simpson J.R."/>
            <person name="Lauterbach L."/>
            <person name="Steele A.D."/>
            <person name="Gui C."/>
            <person name="Meng S."/>
            <person name="Li G."/>
            <person name="Viehrig K."/>
            <person name="Ye F."/>
            <person name="Su P."/>
            <person name="Kiefer A.F."/>
            <person name="Nichols A."/>
            <person name="Cepeda A.J."/>
            <person name="Yan W."/>
            <person name="Fan B."/>
            <person name="Jiang Y."/>
            <person name="Adhikari A."/>
            <person name="Zheng C.-J."/>
            <person name="Schuster L."/>
            <person name="Cowan T.M."/>
            <person name="Smanski M.J."/>
            <person name="Chevrette M.G."/>
            <person name="De Carvalho L.P.S."/>
            <person name="Shen B."/>
        </authorList>
    </citation>
    <scope>NUCLEOTIDE SEQUENCE [LARGE SCALE GENOMIC DNA]</scope>
    <source>
        <strain evidence="2 3">NPDC087045</strain>
    </source>
</reference>
<feature type="region of interest" description="Disordered" evidence="1">
    <location>
        <begin position="24"/>
        <end position="112"/>
    </location>
</feature>
<dbReference type="EMBL" id="JBIUZV010000002">
    <property type="protein sequence ID" value="MFJ3045108.1"/>
    <property type="molecule type" value="Genomic_DNA"/>
</dbReference>
<evidence type="ECO:0000313" key="3">
    <source>
        <dbReference type="Proteomes" id="UP001617427"/>
    </source>
</evidence>
<evidence type="ECO:0000313" key="2">
    <source>
        <dbReference type="EMBL" id="MFJ3045108.1"/>
    </source>
</evidence>
<proteinExistence type="predicted"/>
<gene>
    <name evidence="2" type="ORF">ACIPEN_04660</name>
</gene>
<feature type="compositionally biased region" description="Pro residues" evidence="1">
    <location>
        <begin position="45"/>
        <end position="68"/>
    </location>
</feature>
<name>A0ABW8EXT6_9BURK</name>
<evidence type="ECO:0000256" key="1">
    <source>
        <dbReference type="SAM" id="MobiDB-lite"/>
    </source>
</evidence>
<sequence length="265" mass="28664">MLGLVLSVLIHAVAFMVLRAKLSEPPRFDTPGKPDSPLQVTFIKPPAPAPRPEPPAAPPPPKKAPAPPKKQQAKVAPKRSTPAPRKTETARAMPAPVAPEGTVPPVTQASPEMDFSSMINRNRERRQALEDAAAQENAAARAAENPSANDIAKANIAFQEQRGRGTNGVFEIISKGPRVAQYSFRGWTSDQRRSQKQLIEVDAGPGGNVELAVVDSMIALIRKYYTGDFNWDSQRLGRVVVLSARLSDTKGLQAFLLKEFFSTGG</sequence>
<accession>A0ABW8EXT6</accession>
<organism evidence="2 3">
    <name type="scientific">Herbaspirillum chlorophenolicum</name>
    <dbReference type="NCBI Taxonomy" id="211589"/>
    <lineage>
        <taxon>Bacteria</taxon>
        <taxon>Pseudomonadati</taxon>
        <taxon>Pseudomonadota</taxon>
        <taxon>Betaproteobacteria</taxon>
        <taxon>Burkholderiales</taxon>
        <taxon>Oxalobacteraceae</taxon>
        <taxon>Herbaspirillum</taxon>
    </lineage>
</organism>
<keyword evidence="3" id="KW-1185">Reference proteome</keyword>